<name>A0AAD6MIT2_9ROSI</name>
<dbReference type="Pfam" id="PF03169">
    <property type="entry name" value="OPT"/>
    <property type="match status" value="1"/>
</dbReference>
<feature type="transmembrane region" description="Helical" evidence="9">
    <location>
        <begin position="505"/>
        <end position="530"/>
    </location>
</feature>
<reference evidence="10" key="1">
    <citation type="journal article" date="2023" name="Mol. Ecol. Resour.">
        <title>Chromosome-level genome assembly of a triploid poplar Populus alba 'Berolinensis'.</title>
        <authorList>
            <person name="Chen S."/>
            <person name="Yu Y."/>
            <person name="Wang X."/>
            <person name="Wang S."/>
            <person name="Zhang T."/>
            <person name="Zhou Y."/>
            <person name="He R."/>
            <person name="Meng N."/>
            <person name="Wang Y."/>
            <person name="Liu W."/>
            <person name="Liu Z."/>
            <person name="Liu J."/>
            <person name="Guo Q."/>
            <person name="Huang H."/>
            <person name="Sederoff R.R."/>
            <person name="Wang G."/>
            <person name="Qu G."/>
            <person name="Chen S."/>
        </authorList>
    </citation>
    <scope>NUCLEOTIDE SEQUENCE</scope>
    <source>
        <strain evidence="10">SC-2020</strain>
    </source>
</reference>
<feature type="compositionally biased region" description="Basic and acidic residues" evidence="8">
    <location>
        <begin position="50"/>
        <end position="61"/>
    </location>
</feature>
<dbReference type="PANTHER" id="PTHR13213:SF2">
    <property type="entry name" value="MYB-BINDING PROTEIN 1A"/>
    <property type="match status" value="1"/>
</dbReference>
<evidence type="ECO:0000256" key="1">
    <source>
        <dbReference type="ARBA" id="ARBA00004123"/>
    </source>
</evidence>
<keyword evidence="11" id="KW-1185">Reference proteome</keyword>
<accession>A0AAD6MIT2</accession>
<dbReference type="Proteomes" id="UP001164929">
    <property type="component" value="Chromosome 9"/>
</dbReference>
<evidence type="ECO:0000256" key="2">
    <source>
        <dbReference type="ARBA" id="ARBA00004141"/>
    </source>
</evidence>
<evidence type="ECO:0000313" key="11">
    <source>
        <dbReference type="Proteomes" id="UP001164929"/>
    </source>
</evidence>
<dbReference type="GO" id="GO:0003677">
    <property type="term" value="F:DNA binding"/>
    <property type="evidence" value="ECO:0007669"/>
    <property type="project" value="InterPro"/>
</dbReference>
<evidence type="ECO:0000313" key="10">
    <source>
        <dbReference type="EMBL" id="KAJ6986359.1"/>
    </source>
</evidence>
<evidence type="ECO:0000256" key="3">
    <source>
        <dbReference type="ARBA" id="ARBA00022448"/>
    </source>
</evidence>
<gene>
    <name evidence="10" type="ORF">NC653_024060</name>
</gene>
<protein>
    <submittedName>
        <fullName evidence="10">Uncharacterized protein</fullName>
    </submittedName>
</protein>
<dbReference type="InterPro" id="IPR007015">
    <property type="entry name" value="DNA_pol_V/MYBBP1A"/>
</dbReference>
<dbReference type="Pfam" id="PF04931">
    <property type="entry name" value="DNA_pol_phi"/>
    <property type="match status" value="1"/>
</dbReference>
<dbReference type="GO" id="GO:0005730">
    <property type="term" value="C:nucleolus"/>
    <property type="evidence" value="ECO:0007669"/>
    <property type="project" value="InterPro"/>
</dbReference>
<proteinExistence type="predicted"/>
<comment type="subcellular location">
    <subcellularLocation>
        <location evidence="2">Membrane</location>
        <topology evidence="2">Multi-pass membrane protein</topology>
    </subcellularLocation>
    <subcellularLocation>
        <location evidence="1">Nucleus</location>
    </subcellularLocation>
</comment>
<keyword evidence="6 9" id="KW-0472">Membrane</keyword>
<sequence>MGSKKRSPNSVAEVEDLDNTDTNIENASLEDTNNENASSNSSRKKMKKDKNKESKAPDVDASKAGLSNIPSSMKPMERRKKRKALDKERLHAASESKEVKTKKMDVDSKVTESKEHMGASSTGTLPKFHIGVFKDLASVDVSVREGAVERLVTELQEVQKAYEVTENKEVVEGGLKLEAEKDDGLNDCAPSVRYAVRRLVRGASSSRECARQGFALGLTVLVDTIPSVKVDSVLKLIVDLLEVSSSMKGQDIRDCLLGRLFAYGALALSRRLTEEWISDHNTLIIKEFTDVLISLAAKKRYLQEPAVAIILELVEKLPTEAVTNHILEAPRLREWFEGGIDAGNPDALLLALRIREKISIDSEMFGKFLPRPFSPSGLFVPGHLSYVINCLKESTFCQPRVHGVWPVLVNILLPDIVMQAEDVVSASNSLKKHKKSRKSSSSEEEIARRYYLQHSRAFHGSAGYIPKSVTAQQLGSGMRGLGLGAITLDWSVVASFLFSPLISPFFAIANVLVGYVFIIYVANALSLLGLDLYGASKFPIFSSHLFTAEGHKYNITAIVNNKFQLDIPKL</sequence>
<keyword evidence="3" id="KW-0813">Transport</keyword>
<evidence type="ECO:0000256" key="9">
    <source>
        <dbReference type="SAM" id="Phobius"/>
    </source>
</evidence>
<dbReference type="GO" id="GO:0006355">
    <property type="term" value="P:regulation of DNA-templated transcription"/>
    <property type="evidence" value="ECO:0007669"/>
    <property type="project" value="InterPro"/>
</dbReference>
<evidence type="ECO:0000256" key="6">
    <source>
        <dbReference type="ARBA" id="ARBA00023136"/>
    </source>
</evidence>
<feature type="region of interest" description="Disordered" evidence="8">
    <location>
        <begin position="1"/>
        <end position="120"/>
    </location>
</feature>
<comment type="caution">
    <text evidence="10">The sequence shown here is derived from an EMBL/GenBank/DDBJ whole genome shotgun (WGS) entry which is preliminary data.</text>
</comment>
<organism evidence="10 11">
    <name type="scientific">Populus alba x Populus x berolinensis</name>
    <dbReference type="NCBI Taxonomy" id="444605"/>
    <lineage>
        <taxon>Eukaryota</taxon>
        <taxon>Viridiplantae</taxon>
        <taxon>Streptophyta</taxon>
        <taxon>Embryophyta</taxon>
        <taxon>Tracheophyta</taxon>
        <taxon>Spermatophyta</taxon>
        <taxon>Magnoliopsida</taxon>
        <taxon>eudicotyledons</taxon>
        <taxon>Gunneridae</taxon>
        <taxon>Pentapetalae</taxon>
        <taxon>rosids</taxon>
        <taxon>fabids</taxon>
        <taxon>Malpighiales</taxon>
        <taxon>Salicaceae</taxon>
        <taxon>Saliceae</taxon>
        <taxon>Populus</taxon>
    </lineage>
</organism>
<feature type="compositionally biased region" description="Polar residues" evidence="8">
    <location>
        <begin position="20"/>
        <end position="35"/>
    </location>
</feature>
<dbReference type="EMBL" id="JAQIZT010000009">
    <property type="protein sequence ID" value="KAJ6986359.1"/>
    <property type="molecule type" value="Genomic_DNA"/>
</dbReference>
<keyword evidence="4 9" id="KW-0812">Transmembrane</keyword>
<evidence type="ECO:0000256" key="8">
    <source>
        <dbReference type="SAM" id="MobiDB-lite"/>
    </source>
</evidence>
<dbReference type="AlphaFoldDB" id="A0AAD6MIT2"/>
<dbReference type="InterPro" id="IPR004813">
    <property type="entry name" value="OPT"/>
</dbReference>
<dbReference type="PANTHER" id="PTHR13213">
    <property type="entry name" value="MYB-BINDING PROTEIN 1A FAMILY MEMBER"/>
    <property type="match status" value="1"/>
</dbReference>
<evidence type="ECO:0000256" key="4">
    <source>
        <dbReference type="ARBA" id="ARBA00022692"/>
    </source>
</evidence>
<dbReference type="GO" id="GO:0016020">
    <property type="term" value="C:membrane"/>
    <property type="evidence" value="ECO:0007669"/>
    <property type="project" value="UniProtKB-SubCell"/>
</dbReference>
<feature type="compositionally biased region" description="Basic and acidic residues" evidence="8">
    <location>
        <begin position="85"/>
        <end position="117"/>
    </location>
</feature>
<evidence type="ECO:0000256" key="7">
    <source>
        <dbReference type="ARBA" id="ARBA00023242"/>
    </source>
</evidence>
<dbReference type="GO" id="GO:0035673">
    <property type="term" value="F:oligopeptide transmembrane transporter activity"/>
    <property type="evidence" value="ECO:0007669"/>
    <property type="project" value="InterPro"/>
</dbReference>
<keyword evidence="5 9" id="KW-1133">Transmembrane helix</keyword>
<keyword evidence="7" id="KW-0539">Nucleus</keyword>
<evidence type="ECO:0000256" key="5">
    <source>
        <dbReference type="ARBA" id="ARBA00022989"/>
    </source>
</evidence>